<evidence type="ECO:0000313" key="5">
    <source>
        <dbReference type="Proteomes" id="UP000320513"/>
    </source>
</evidence>
<dbReference type="AlphaFoldDB" id="A0A557XY07"/>
<feature type="region of interest" description="Disordered" evidence="1">
    <location>
        <begin position="194"/>
        <end position="259"/>
    </location>
</feature>
<proteinExistence type="predicted"/>
<evidence type="ECO:0000259" key="3">
    <source>
        <dbReference type="Pfam" id="PF16751"/>
    </source>
</evidence>
<dbReference type="Gene3D" id="6.10.250.1300">
    <property type="match status" value="1"/>
</dbReference>
<name>A0A557XY07_9MYCO</name>
<feature type="domain" description="Anti-sigma-D factor RsdA sigma factor binding region" evidence="3">
    <location>
        <begin position="15"/>
        <end position="61"/>
    </location>
</feature>
<evidence type="ECO:0000256" key="1">
    <source>
        <dbReference type="SAM" id="MobiDB-lite"/>
    </source>
</evidence>
<feature type="compositionally biased region" description="Low complexity" evidence="1">
    <location>
        <begin position="221"/>
        <end position="233"/>
    </location>
</feature>
<keyword evidence="2" id="KW-0472">Membrane</keyword>
<evidence type="ECO:0000256" key="2">
    <source>
        <dbReference type="SAM" id="Phobius"/>
    </source>
</evidence>
<dbReference type="OrthoDB" id="4762520at2"/>
<organism evidence="4 5">
    <name type="scientific">Mycobacterium helveticum</name>
    <dbReference type="NCBI Taxonomy" id="2592811"/>
    <lineage>
        <taxon>Bacteria</taxon>
        <taxon>Bacillati</taxon>
        <taxon>Actinomycetota</taxon>
        <taxon>Actinomycetes</taxon>
        <taxon>Mycobacteriales</taxon>
        <taxon>Mycobacteriaceae</taxon>
        <taxon>Mycobacterium</taxon>
    </lineage>
</organism>
<dbReference type="RefSeq" id="WP_144949989.1">
    <property type="nucleotide sequence ID" value="NZ_VMQU01000019.1"/>
</dbReference>
<reference evidence="4 5" key="1">
    <citation type="submission" date="2019-07" db="EMBL/GenBank/DDBJ databases">
        <title>New Mycobacterium species.</title>
        <authorList>
            <person name="Tortoli E."/>
            <person name="Ghielmetti G."/>
            <person name="Friedel U."/>
            <person name="Trovato A."/>
        </authorList>
    </citation>
    <scope>NUCLEOTIDE SEQUENCE [LARGE SCALE GENOMIC DNA]</scope>
    <source>
        <strain evidence="4 5">16-83</strain>
    </source>
</reference>
<gene>
    <name evidence="4" type="ORF">FPZ47_06695</name>
</gene>
<dbReference type="EMBL" id="VMQU01000019">
    <property type="protein sequence ID" value="TVS91034.1"/>
    <property type="molecule type" value="Genomic_DNA"/>
</dbReference>
<sequence>MREFGRAPGDQPGPDEFARTDLLLDALAERLPVDLQDREDPDDAALAQLLEDWRDNLRWPPASALVSPEEAVEALRTGIAERRRSRRGLAAIGSVAATLLILSGFGALVAEARPGDALYGLHAMVFDQPRVNDGQITLSAKAELAKIQEMINQGQWDQAQNQLAEVSAAVQSMNDDASRRDLMDRVNLLNAKVRSRDPNATLAPQSGRPGVSPPASGAPDASMAPAPESGASPSPTPFSGPHRHHVQTAVPAPGEPDTP</sequence>
<evidence type="ECO:0000313" key="4">
    <source>
        <dbReference type="EMBL" id="TVS91034.1"/>
    </source>
</evidence>
<protein>
    <recommendedName>
        <fullName evidence="3">Anti-sigma-D factor RsdA sigma factor binding region domain-containing protein</fullName>
    </recommendedName>
</protein>
<keyword evidence="5" id="KW-1185">Reference proteome</keyword>
<dbReference type="Pfam" id="PF16751">
    <property type="entry name" value="RsdA_SigD_bd"/>
    <property type="match status" value="1"/>
</dbReference>
<accession>A0A557XY07</accession>
<dbReference type="InterPro" id="IPR031928">
    <property type="entry name" value="RsdA_SigD-bd"/>
</dbReference>
<dbReference type="Proteomes" id="UP000320513">
    <property type="component" value="Unassembled WGS sequence"/>
</dbReference>
<comment type="caution">
    <text evidence="4">The sequence shown here is derived from an EMBL/GenBank/DDBJ whole genome shotgun (WGS) entry which is preliminary data.</text>
</comment>
<feature type="transmembrane region" description="Helical" evidence="2">
    <location>
        <begin position="89"/>
        <end position="110"/>
    </location>
</feature>
<keyword evidence="2" id="KW-1133">Transmembrane helix</keyword>
<keyword evidence="2" id="KW-0812">Transmembrane</keyword>